<protein>
    <submittedName>
        <fullName evidence="1">Uncharacterized protein</fullName>
    </submittedName>
</protein>
<dbReference type="HOGENOM" id="CLU_002498_5_1_1"/>
<evidence type="ECO:0000313" key="1">
    <source>
        <dbReference type="EMBL" id="EKM75171.1"/>
    </source>
</evidence>
<gene>
    <name evidence="1" type="ORF">AGABI1DRAFT_15475</name>
</gene>
<proteinExistence type="predicted"/>
<keyword evidence="2" id="KW-1185">Reference proteome</keyword>
<dbReference type="AlphaFoldDB" id="K5WIT1"/>
<dbReference type="KEGG" id="abp:AGABI1DRAFT15475"/>
<accession>K5WIT1</accession>
<organism evidence="1 2">
    <name type="scientific">Agaricus bisporus var. burnettii (strain JB137-S8 / ATCC MYA-4627 / FGSC 10392)</name>
    <name type="common">White button mushroom</name>
    <dbReference type="NCBI Taxonomy" id="597362"/>
    <lineage>
        <taxon>Eukaryota</taxon>
        <taxon>Fungi</taxon>
        <taxon>Dikarya</taxon>
        <taxon>Basidiomycota</taxon>
        <taxon>Agaricomycotina</taxon>
        <taxon>Agaricomycetes</taxon>
        <taxon>Agaricomycetidae</taxon>
        <taxon>Agaricales</taxon>
        <taxon>Agaricineae</taxon>
        <taxon>Agaricaceae</taxon>
        <taxon>Agaricus</taxon>
    </lineage>
</organism>
<evidence type="ECO:0000313" key="2">
    <source>
        <dbReference type="Proteomes" id="UP000008493"/>
    </source>
</evidence>
<dbReference type="RefSeq" id="XP_007334174.1">
    <property type="nucleotide sequence ID" value="XM_007334112.1"/>
</dbReference>
<dbReference type="STRING" id="597362.K5WIT1"/>
<dbReference type="OMA" id="REGDWIN"/>
<feature type="non-terminal residue" evidence="1">
    <location>
        <position position="1"/>
    </location>
</feature>
<dbReference type="OrthoDB" id="3183767at2759"/>
<reference evidence="2" key="1">
    <citation type="journal article" date="2012" name="Proc. Natl. Acad. Sci. U.S.A.">
        <title>Genome sequence of the button mushroom Agaricus bisporus reveals mechanisms governing adaptation to a humic-rich ecological niche.</title>
        <authorList>
            <person name="Morin E."/>
            <person name="Kohler A."/>
            <person name="Baker A.R."/>
            <person name="Foulongne-Oriol M."/>
            <person name="Lombard V."/>
            <person name="Nagy L.G."/>
            <person name="Ohm R.A."/>
            <person name="Patyshakuliyeva A."/>
            <person name="Brun A."/>
            <person name="Aerts A.L."/>
            <person name="Bailey A.M."/>
            <person name="Billette C."/>
            <person name="Coutinho P.M."/>
            <person name="Deakin G."/>
            <person name="Doddapaneni H."/>
            <person name="Floudas D."/>
            <person name="Grimwood J."/>
            <person name="Hilden K."/>
            <person name="Kuees U."/>
            <person name="LaButti K.M."/>
            <person name="Lapidus A."/>
            <person name="Lindquist E.A."/>
            <person name="Lucas S.M."/>
            <person name="Murat C."/>
            <person name="Riley R.W."/>
            <person name="Salamov A.A."/>
            <person name="Schmutz J."/>
            <person name="Subramanian V."/>
            <person name="Woesten H.A.B."/>
            <person name="Xu J."/>
            <person name="Eastwood D.C."/>
            <person name="Foster G.D."/>
            <person name="Sonnenberg A.S."/>
            <person name="Cullen D."/>
            <person name="de Vries R.P."/>
            <person name="Lundell T."/>
            <person name="Hibbett D.S."/>
            <person name="Henrissat B."/>
            <person name="Burton K.S."/>
            <person name="Kerrigan R.W."/>
            <person name="Challen M.P."/>
            <person name="Grigoriev I.V."/>
            <person name="Martin F."/>
        </authorList>
    </citation>
    <scope>NUCLEOTIDE SEQUENCE [LARGE SCALE GENOMIC DNA]</scope>
    <source>
        <strain evidence="2">JB137-S8 / ATCC MYA-4627 / FGSC 10392</strain>
    </source>
</reference>
<name>K5WIT1_AGABU</name>
<dbReference type="GeneID" id="18828646"/>
<dbReference type="InParanoid" id="K5WIT1"/>
<dbReference type="Proteomes" id="UP000008493">
    <property type="component" value="Unassembled WGS sequence"/>
</dbReference>
<dbReference type="EMBL" id="JH971418">
    <property type="protein sequence ID" value="EKM75171.1"/>
    <property type="molecule type" value="Genomic_DNA"/>
</dbReference>
<feature type="non-terminal residue" evidence="1">
    <location>
        <position position="128"/>
    </location>
</feature>
<sequence length="128" mass="14850">HPYLYARVFGIFHTVAKLTGQRFQHVEFLWIRWLQVDENKQGGFAAKRMYQVRYLDGEHAFGFISPDDVLRACHLIPSFSAGFTEGILDGSSIARRVDENNQDYDAYYVNMFADRDMFMRFTGDGIGH</sequence>
<dbReference type="eggNOG" id="ENOG502SKHB">
    <property type="taxonomic scope" value="Eukaryota"/>
</dbReference>